<name>A0A438GI96_VITVI</name>
<dbReference type="Pfam" id="PF02772">
    <property type="entry name" value="S-AdoMet_synt_M"/>
    <property type="match status" value="1"/>
</dbReference>
<dbReference type="InterPro" id="IPR022629">
    <property type="entry name" value="S-AdoMet_synt_central"/>
</dbReference>
<keyword evidence="4" id="KW-0804">Transcription</keyword>
<dbReference type="GO" id="GO:0005524">
    <property type="term" value="F:ATP binding"/>
    <property type="evidence" value="ECO:0007669"/>
    <property type="project" value="InterPro"/>
</dbReference>
<keyword evidence="2" id="KW-0805">Transcription regulation</keyword>
<accession>A0A438GI96</accession>
<dbReference type="Gene3D" id="2.170.150.80">
    <property type="entry name" value="NAC domain"/>
    <property type="match status" value="1"/>
</dbReference>
<dbReference type="GO" id="GO:0003677">
    <property type="term" value="F:DNA binding"/>
    <property type="evidence" value="ECO:0007669"/>
    <property type="project" value="UniProtKB-KW"/>
</dbReference>
<protein>
    <submittedName>
        <fullName evidence="7">NAC domain-containing protein 53</fullName>
    </submittedName>
</protein>
<dbReference type="AlphaFoldDB" id="A0A438GI96"/>
<dbReference type="SUPFAM" id="SSF55973">
    <property type="entry name" value="S-adenosylmethionine synthetase"/>
    <property type="match status" value="1"/>
</dbReference>
<evidence type="ECO:0000256" key="5">
    <source>
        <dbReference type="ARBA" id="ARBA00023242"/>
    </source>
</evidence>
<dbReference type="GO" id="GO:0046872">
    <property type="term" value="F:metal ion binding"/>
    <property type="evidence" value="ECO:0007669"/>
    <property type="project" value="UniProtKB-KW"/>
</dbReference>
<evidence type="ECO:0000313" key="7">
    <source>
        <dbReference type="EMBL" id="RVW71936.1"/>
    </source>
</evidence>
<dbReference type="SUPFAM" id="SSF101941">
    <property type="entry name" value="NAC domain"/>
    <property type="match status" value="1"/>
</dbReference>
<dbReference type="InterPro" id="IPR002133">
    <property type="entry name" value="S-AdoMet_synthetase"/>
</dbReference>
<organism evidence="7 8">
    <name type="scientific">Vitis vinifera</name>
    <name type="common">Grape</name>
    <dbReference type="NCBI Taxonomy" id="29760"/>
    <lineage>
        <taxon>Eukaryota</taxon>
        <taxon>Viridiplantae</taxon>
        <taxon>Streptophyta</taxon>
        <taxon>Embryophyta</taxon>
        <taxon>Tracheophyta</taxon>
        <taxon>Spermatophyta</taxon>
        <taxon>Magnoliopsida</taxon>
        <taxon>eudicotyledons</taxon>
        <taxon>Gunneridae</taxon>
        <taxon>Pentapetalae</taxon>
        <taxon>rosids</taxon>
        <taxon>Vitales</taxon>
        <taxon>Vitaceae</taxon>
        <taxon>Viteae</taxon>
        <taxon>Vitis</taxon>
    </lineage>
</organism>
<reference evidence="7 8" key="1">
    <citation type="journal article" date="2018" name="PLoS Genet.">
        <title>Population sequencing reveals clonal diversity and ancestral inbreeding in the grapevine cultivar Chardonnay.</title>
        <authorList>
            <person name="Roach M.J."/>
            <person name="Johnson D.L."/>
            <person name="Bohlmann J."/>
            <person name="van Vuuren H.J."/>
            <person name="Jones S.J."/>
            <person name="Pretorius I.S."/>
            <person name="Schmidt S.A."/>
            <person name="Borneman A.R."/>
        </authorList>
    </citation>
    <scope>NUCLEOTIDE SEQUENCE [LARGE SCALE GENOMIC DNA]</scope>
    <source>
        <strain evidence="8">cv. Chardonnay</strain>
        <tissue evidence="7">Leaf</tissue>
    </source>
</reference>
<proteinExistence type="predicted"/>
<dbReference type="GO" id="GO:0004478">
    <property type="term" value="F:methionine adenosyltransferase activity"/>
    <property type="evidence" value="ECO:0007669"/>
    <property type="project" value="InterPro"/>
</dbReference>
<keyword evidence="5" id="KW-0539">Nucleus</keyword>
<dbReference type="EMBL" id="QGNW01000426">
    <property type="protein sequence ID" value="RVW71936.1"/>
    <property type="molecule type" value="Genomic_DNA"/>
</dbReference>
<dbReference type="GO" id="GO:0006355">
    <property type="term" value="P:regulation of DNA-templated transcription"/>
    <property type="evidence" value="ECO:0007669"/>
    <property type="project" value="InterPro"/>
</dbReference>
<evidence type="ECO:0000313" key="8">
    <source>
        <dbReference type="Proteomes" id="UP000288805"/>
    </source>
</evidence>
<dbReference type="PROSITE" id="PS51005">
    <property type="entry name" value="NAC"/>
    <property type="match status" value="1"/>
</dbReference>
<evidence type="ECO:0000256" key="4">
    <source>
        <dbReference type="ARBA" id="ARBA00023163"/>
    </source>
</evidence>
<keyword evidence="1" id="KW-0479">Metal-binding</keyword>
<evidence type="ECO:0000256" key="1">
    <source>
        <dbReference type="ARBA" id="ARBA00022723"/>
    </source>
</evidence>
<dbReference type="InterPro" id="IPR003441">
    <property type="entry name" value="NAC-dom"/>
</dbReference>
<evidence type="ECO:0000256" key="2">
    <source>
        <dbReference type="ARBA" id="ARBA00023015"/>
    </source>
</evidence>
<evidence type="ECO:0000256" key="3">
    <source>
        <dbReference type="ARBA" id="ARBA00023125"/>
    </source>
</evidence>
<comment type="caution">
    <text evidence="7">The sequence shown here is derived from an EMBL/GenBank/DDBJ whole genome shotgun (WGS) entry which is preliminary data.</text>
</comment>
<gene>
    <name evidence="7" type="primary">NAC053</name>
    <name evidence="7" type="ORF">CK203_052557</name>
</gene>
<evidence type="ECO:0000259" key="6">
    <source>
        <dbReference type="PROSITE" id="PS51005"/>
    </source>
</evidence>
<dbReference type="Gene3D" id="3.30.300.10">
    <property type="match status" value="3"/>
</dbReference>
<dbReference type="Proteomes" id="UP000288805">
    <property type="component" value="Unassembled WGS sequence"/>
</dbReference>
<dbReference type="PANTHER" id="PTHR11964">
    <property type="entry name" value="S-ADENOSYLMETHIONINE SYNTHETASE"/>
    <property type="match status" value="1"/>
</dbReference>
<dbReference type="GO" id="GO:0006556">
    <property type="term" value="P:S-adenosylmethionine biosynthetic process"/>
    <property type="evidence" value="ECO:0007669"/>
    <property type="project" value="InterPro"/>
</dbReference>
<feature type="domain" description="NAC" evidence="6">
    <location>
        <begin position="1"/>
        <end position="39"/>
    </location>
</feature>
<dbReference type="InterPro" id="IPR036093">
    <property type="entry name" value="NAC_dom_sf"/>
</dbReference>
<sequence>MFRGERTNWVMHEYMLMDEELKKTNMAQDAFVLCRIFQKSGSGLRNGEQYGASFIEEKWDEDEDVVVFVPGELVIEKVVAGHEPSDEVVDLEKCLDIGLPPENDYLPLNFYYGDCSKYVEDSKEFNENEQKPFISIEKNHCGSGLLNDHKIFDLSEQHELITYLDEPYLDAYDNLAFEDGFFLETDDLSNPVEAYPSSFDMLDECLAYLDANEPVNGRAEKVPIRSKQLLEAYSDSGAFSSKKNHEATKFEFDIPYPFIKQASYQLLGSIPTPFASTSDAPTQDVALQLNSTMQSSMLAIDVTCHALDVLDCHKEIGVGDQIHMFGYATDETPKLMPLSHVLATKLGARLTKVCKNDTCPWLRPDGKT</sequence>
<dbReference type="InterPro" id="IPR022636">
    <property type="entry name" value="S-AdoMet_synthetase_sfam"/>
</dbReference>
<keyword evidence="3" id="KW-0238">DNA-binding</keyword>